<feature type="transmembrane region" description="Helical" evidence="4">
    <location>
        <begin position="83"/>
        <end position="102"/>
    </location>
</feature>
<dbReference type="GO" id="GO:0022857">
    <property type="term" value="F:transmembrane transporter activity"/>
    <property type="evidence" value="ECO:0007669"/>
    <property type="project" value="InterPro"/>
</dbReference>
<feature type="transmembrane region" description="Helical" evidence="4">
    <location>
        <begin position="108"/>
        <end position="130"/>
    </location>
</feature>
<dbReference type="InterPro" id="IPR052528">
    <property type="entry name" value="Sugar_transport-like"/>
</dbReference>
<dbReference type="SUPFAM" id="SSF103473">
    <property type="entry name" value="MFS general substrate transporter"/>
    <property type="match status" value="1"/>
</dbReference>
<evidence type="ECO:0000256" key="2">
    <source>
        <dbReference type="ARBA" id="ARBA00022989"/>
    </source>
</evidence>
<feature type="transmembrane region" description="Helical" evidence="4">
    <location>
        <begin position="396"/>
        <end position="415"/>
    </location>
</feature>
<feature type="transmembrane region" description="Helical" evidence="4">
    <location>
        <begin position="295"/>
        <end position="313"/>
    </location>
</feature>
<feature type="transmembrane region" description="Helical" evidence="4">
    <location>
        <begin position="234"/>
        <end position="254"/>
    </location>
</feature>
<dbReference type="Pfam" id="PF03130">
    <property type="entry name" value="HEAT_PBS"/>
    <property type="match status" value="1"/>
</dbReference>
<dbReference type="PANTHER" id="PTHR23526">
    <property type="entry name" value="INTEGRAL MEMBRANE TRANSPORT PROTEIN-RELATED"/>
    <property type="match status" value="1"/>
</dbReference>
<reference evidence="5" key="1">
    <citation type="submission" date="2021-08" db="EMBL/GenBank/DDBJ databases">
        <title>Comparative analyses of Brucepasteria parasyntrophica and Teretinema zuelzerae.</title>
        <authorList>
            <person name="Song Y."/>
            <person name="Brune A."/>
        </authorList>
    </citation>
    <scope>NUCLEOTIDE SEQUENCE</scope>
    <source>
        <strain evidence="5">DSM 1903</strain>
    </source>
</reference>
<keyword evidence="1 4" id="KW-0812">Transmembrane</keyword>
<protein>
    <submittedName>
        <fullName evidence="5">MFS transporter</fullName>
    </submittedName>
</protein>
<dbReference type="RefSeq" id="WP_230756139.1">
    <property type="nucleotide sequence ID" value="NZ_JAINWA010000003.1"/>
</dbReference>
<dbReference type="PANTHER" id="PTHR23526:SF2">
    <property type="entry name" value="MAJOR FACILITATOR SUPERFAMILY (MFS) PROFILE DOMAIN-CONTAINING PROTEIN"/>
    <property type="match status" value="1"/>
</dbReference>
<dbReference type="Proteomes" id="UP001198163">
    <property type="component" value="Unassembled WGS sequence"/>
</dbReference>
<gene>
    <name evidence="5" type="ORF">K7J14_11090</name>
</gene>
<feature type="transmembrane region" description="Helical" evidence="4">
    <location>
        <begin position="151"/>
        <end position="172"/>
    </location>
</feature>
<dbReference type="Gene3D" id="1.25.10.10">
    <property type="entry name" value="Leucine-rich Repeat Variant"/>
    <property type="match status" value="1"/>
</dbReference>
<feature type="transmembrane region" description="Helical" evidence="4">
    <location>
        <begin position="266"/>
        <end position="288"/>
    </location>
</feature>
<dbReference type="SUPFAM" id="SSF48371">
    <property type="entry name" value="ARM repeat"/>
    <property type="match status" value="1"/>
</dbReference>
<keyword evidence="6" id="KW-1185">Reference proteome</keyword>
<keyword evidence="3 4" id="KW-0472">Membrane</keyword>
<dbReference type="InterPro" id="IPR004155">
    <property type="entry name" value="PBS_lyase_HEAT"/>
</dbReference>
<dbReference type="AlphaFoldDB" id="A0AAE3EIR7"/>
<feature type="transmembrane region" description="Helical" evidence="4">
    <location>
        <begin position="21"/>
        <end position="43"/>
    </location>
</feature>
<feature type="transmembrane region" description="Helical" evidence="4">
    <location>
        <begin position="361"/>
        <end position="384"/>
    </location>
</feature>
<organism evidence="5 6">
    <name type="scientific">Teretinema zuelzerae</name>
    <dbReference type="NCBI Taxonomy" id="156"/>
    <lineage>
        <taxon>Bacteria</taxon>
        <taxon>Pseudomonadati</taxon>
        <taxon>Spirochaetota</taxon>
        <taxon>Spirochaetia</taxon>
        <taxon>Spirochaetales</taxon>
        <taxon>Treponemataceae</taxon>
        <taxon>Teretinema</taxon>
    </lineage>
</organism>
<proteinExistence type="predicted"/>
<evidence type="ECO:0000256" key="3">
    <source>
        <dbReference type="ARBA" id="ARBA00023136"/>
    </source>
</evidence>
<evidence type="ECO:0000256" key="1">
    <source>
        <dbReference type="ARBA" id="ARBA00022692"/>
    </source>
</evidence>
<feature type="transmembrane region" description="Helical" evidence="4">
    <location>
        <begin position="319"/>
        <end position="340"/>
    </location>
</feature>
<dbReference type="Gene3D" id="1.20.1250.20">
    <property type="entry name" value="MFS general substrate transporter like domains"/>
    <property type="match status" value="1"/>
</dbReference>
<accession>A0AAE3EIR7</accession>
<keyword evidence="2 4" id="KW-1133">Transmembrane helix</keyword>
<dbReference type="InterPro" id="IPR011989">
    <property type="entry name" value="ARM-like"/>
</dbReference>
<dbReference type="EMBL" id="JAINWA010000003">
    <property type="protein sequence ID" value="MCD1655237.1"/>
    <property type="molecule type" value="Genomic_DNA"/>
</dbReference>
<evidence type="ECO:0000313" key="6">
    <source>
        <dbReference type="Proteomes" id="UP001198163"/>
    </source>
</evidence>
<dbReference type="InterPro" id="IPR016024">
    <property type="entry name" value="ARM-type_fold"/>
</dbReference>
<feature type="transmembrane region" description="Helical" evidence="4">
    <location>
        <begin position="49"/>
        <end position="71"/>
    </location>
</feature>
<evidence type="ECO:0000313" key="5">
    <source>
        <dbReference type="EMBL" id="MCD1655237.1"/>
    </source>
</evidence>
<sequence length="742" mass="81569">MTEQLSPFRIKQGRRIFDSYSAVNSFSFALVTGNTITLYAMAIGASGTVVGLLGAFMYLSFFAIPLGKAALRRGTLVRTFANSWMLRNWSLVPLLFIPYLAARGQNRAAIFILLLCVFLFNLFRGVGLIANNPVIGVLAPGKDRGEYIVRLSLINNGTALIATIGLAALLWMDSGVHTYNLVTLVGIITGIIASSLLYRLPDPGKPRDLPGSASSSFASRVKESFSQPNFRRFLLSYLIMGLGIGMARPFIIVYCKTVYGQTDSLVTVFTLCSSVGALAMGLVMRLAIDRLGSKPMYIIFSTVSLLSLIPALIAPGIGFGLFSLVFLCLFAAATNMGFAGQENAAQTYFFAMVPKESIMDLSMLYYFILGGTGALGSAFGGAFLDLLTGAGLPWLWAFRVFFLASVLLIWLGSLVQRKLQDMGSYPVKDTLAILFSPRDMRALTLLRRLDANEDPDEETEIIAELGEVKSRVSVSGLLDHLSSPRFAVRYEALQSVSSLDRLDSRIRDALLRELEEGAFSTAALAARFLGKFGVSQAVPKLREALKSPDYRLVGEAMLALARLKDGKGQFMVSDMLLTTANPFLLIRGVQAMEEYGTAASVPILLDLLRNEALPAHITDETILILSQLMGVPKRFFYLFEQYIGDHPAAPRILEEVYDEYSSRFHRTDGRLQRIVSDFIRDVNQDSAFVRWVLDYGSGRTGVYSALLVSVALDAGLNRQESFRFFLCYWALSVFANPALIEK</sequence>
<evidence type="ECO:0000256" key="4">
    <source>
        <dbReference type="SAM" id="Phobius"/>
    </source>
</evidence>
<feature type="transmembrane region" description="Helical" evidence="4">
    <location>
        <begin position="178"/>
        <end position="198"/>
    </location>
</feature>
<comment type="caution">
    <text evidence="5">The sequence shown here is derived from an EMBL/GenBank/DDBJ whole genome shotgun (WGS) entry which is preliminary data.</text>
</comment>
<name>A0AAE3EIR7_9SPIR</name>
<dbReference type="Pfam" id="PF07690">
    <property type="entry name" value="MFS_1"/>
    <property type="match status" value="1"/>
</dbReference>
<dbReference type="InterPro" id="IPR011701">
    <property type="entry name" value="MFS"/>
</dbReference>
<dbReference type="InterPro" id="IPR036259">
    <property type="entry name" value="MFS_trans_sf"/>
</dbReference>